<reference evidence="2 3" key="1">
    <citation type="submission" date="2016-10" db="EMBL/GenBank/DDBJ databases">
        <authorList>
            <person name="de Groot N.N."/>
        </authorList>
    </citation>
    <scope>NUCLEOTIDE SEQUENCE [LARGE SCALE GENOMIC DNA]</scope>
    <source>
        <strain evidence="2 3">IBRC-M10015</strain>
    </source>
</reference>
<dbReference type="RefSeq" id="WP_092701808.1">
    <property type="nucleotide sequence ID" value="NZ_FNFC01000006.1"/>
</dbReference>
<evidence type="ECO:0000313" key="3">
    <source>
        <dbReference type="Proteomes" id="UP000198856"/>
    </source>
</evidence>
<dbReference type="EMBL" id="FNFC01000006">
    <property type="protein sequence ID" value="SDJ64912.1"/>
    <property type="molecule type" value="Genomic_DNA"/>
</dbReference>
<organism evidence="2 3">
    <name type="scientific">Halovenus aranensis</name>
    <dbReference type="NCBI Taxonomy" id="890420"/>
    <lineage>
        <taxon>Archaea</taxon>
        <taxon>Methanobacteriati</taxon>
        <taxon>Methanobacteriota</taxon>
        <taxon>Stenosarchaea group</taxon>
        <taxon>Halobacteria</taxon>
        <taxon>Halobacteriales</taxon>
        <taxon>Haloarculaceae</taxon>
        <taxon>Halovenus</taxon>
    </lineage>
</organism>
<feature type="region of interest" description="Disordered" evidence="1">
    <location>
        <begin position="49"/>
        <end position="73"/>
    </location>
</feature>
<evidence type="ECO:0000313" key="2">
    <source>
        <dbReference type="EMBL" id="SDJ64912.1"/>
    </source>
</evidence>
<name>A0A1G8VFQ1_9EURY</name>
<dbReference type="Proteomes" id="UP000198856">
    <property type="component" value="Unassembled WGS sequence"/>
</dbReference>
<sequence>MATDPDVDTSRTVVQVYVPAYQRDVWDEHADELDMSRSEFVKTMVQAGRRGFGGDPVAESPQSGDIDPSDGSESLRTQILESLEGQGCLSWDDLLAAVTGDIETQLEETLQELQEAGQVRYSGREGGYVLETEENE</sequence>
<dbReference type="InterPro" id="IPR043828">
    <property type="entry name" value="DUF5805"/>
</dbReference>
<accession>A0A1G8VFQ1</accession>
<evidence type="ECO:0000256" key="1">
    <source>
        <dbReference type="SAM" id="MobiDB-lite"/>
    </source>
</evidence>
<dbReference type="Pfam" id="PF19121">
    <property type="entry name" value="DUF5805"/>
    <property type="match status" value="1"/>
</dbReference>
<proteinExistence type="predicted"/>
<protein>
    <submittedName>
        <fullName evidence="2">Uncharacterized protein</fullName>
    </submittedName>
</protein>
<dbReference type="AlphaFoldDB" id="A0A1G8VFQ1"/>
<dbReference type="OrthoDB" id="210343at2157"/>
<keyword evidence="3" id="KW-1185">Reference proteome</keyword>
<gene>
    <name evidence="2" type="ORF">SAMN05216226_106203</name>
</gene>